<evidence type="ECO:0000256" key="3">
    <source>
        <dbReference type="ARBA" id="ARBA00013194"/>
    </source>
</evidence>
<evidence type="ECO:0000256" key="7">
    <source>
        <dbReference type="ARBA" id="ARBA00023186"/>
    </source>
</evidence>
<dbReference type="InterPro" id="IPR008881">
    <property type="entry name" value="Trigger_fac_ribosome-bd_bac"/>
</dbReference>
<dbReference type="Gene3D" id="3.30.70.1050">
    <property type="entry name" value="Trigger factor ribosome-binding domain"/>
    <property type="match status" value="1"/>
</dbReference>
<evidence type="ECO:0000256" key="13">
    <source>
        <dbReference type="RuleBase" id="RU003914"/>
    </source>
</evidence>
<evidence type="ECO:0000256" key="11">
    <source>
        <dbReference type="HAMAP-Rule" id="MF_00303"/>
    </source>
</evidence>
<keyword evidence="5 11" id="KW-0132">Cell division</keyword>
<accession>A0A1F8GSH4</accession>
<comment type="caution">
    <text evidence="15">The sequence shown here is derived from an EMBL/GenBank/DDBJ whole genome shotgun (WGS) entry which is preliminary data.</text>
</comment>
<dbReference type="GO" id="GO:0003755">
    <property type="term" value="F:peptidyl-prolyl cis-trans isomerase activity"/>
    <property type="evidence" value="ECO:0007669"/>
    <property type="project" value="UniProtKB-UniRule"/>
</dbReference>
<evidence type="ECO:0000256" key="6">
    <source>
        <dbReference type="ARBA" id="ARBA00023110"/>
    </source>
</evidence>
<dbReference type="InterPro" id="IPR027304">
    <property type="entry name" value="Trigger_fact/SurA_dom_sf"/>
</dbReference>
<dbReference type="SUPFAM" id="SSF54534">
    <property type="entry name" value="FKBP-like"/>
    <property type="match status" value="1"/>
</dbReference>
<keyword evidence="9 11" id="KW-0131">Cell cycle</keyword>
<dbReference type="PIRSF" id="PIRSF003095">
    <property type="entry name" value="Trigger_factor"/>
    <property type="match status" value="1"/>
</dbReference>
<comment type="subcellular location">
    <subcellularLocation>
        <location evidence="11">Cytoplasm</location>
    </subcellularLocation>
    <text evidence="11">About half TF is bound to the ribosome near the polypeptide exit tunnel while the other half is free in the cytoplasm.</text>
</comment>
<dbReference type="InterPro" id="IPR008880">
    <property type="entry name" value="Trigger_fac_C"/>
</dbReference>
<dbReference type="PROSITE" id="PS50059">
    <property type="entry name" value="FKBP_PPIASE"/>
    <property type="match status" value="1"/>
</dbReference>
<dbReference type="AlphaFoldDB" id="A0A1F8GSH4"/>
<dbReference type="HAMAP" id="MF_00303">
    <property type="entry name" value="Trigger_factor_Tig"/>
    <property type="match status" value="1"/>
</dbReference>
<keyword evidence="6 11" id="KW-0697">Rotamase</keyword>
<dbReference type="PANTHER" id="PTHR30560">
    <property type="entry name" value="TRIGGER FACTOR CHAPERONE AND PEPTIDYL-PROLYL CIS/TRANS ISOMERASE"/>
    <property type="match status" value="1"/>
</dbReference>
<dbReference type="Pfam" id="PF00254">
    <property type="entry name" value="FKBP_C"/>
    <property type="match status" value="1"/>
</dbReference>
<dbReference type="GO" id="GO:0015031">
    <property type="term" value="P:protein transport"/>
    <property type="evidence" value="ECO:0007669"/>
    <property type="project" value="UniProtKB-UniRule"/>
</dbReference>
<protein>
    <recommendedName>
        <fullName evidence="4 11">Trigger factor</fullName>
        <shortName evidence="11">TF</shortName>
        <ecNumber evidence="3 11">5.2.1.8</ecNumber>
    </recommendedName>
    <alternativeName>
        <fullName evidence="10 11">PPIase</fullName>
    </alternativeName>
</protein>
<sequence length="434" mass="48251">MEHTLKKVDDTTVELTVSLGLADLTKAVHEAEQELAHEARMDGFRPGKVPQSVLRKNIDEKKLREEALNHAVQSSLAAVITKEKLDILEQDDFAVKENTKESFVYEVKLILSPQITLGSYKGLEISKKQVAVKEDEIRKVIDDLAAMRAIVADAARPAETGDQVEVDFAISVDGKPLEGGTSENHPLVIGDKRFIPGFEEKLVGMSLNEERDFAINVPRDYYQKTIAGKIISAHVTMKKVQSRTVPIIDDAFAQTIGKFTALKDLEKNIADGLTMEKEGKELERVRVELLQTIADASTVTVPAVLIDRQTDSMVNGFDEELHEKGMELALYLAHIGKTQDQLRSDWRPQAEKQVRMLLVVNAIAKAERIVVGEKDVQEELERQLDRFIAANPEGGTEALAKLDTDRIKGSIYAALLNQKIFAFLESHTKFVASA</sequence>
<dbReference type="EMBL" id="MGKP01000025">
    <property type="protein sequence ID" value="OGN27940.1"/>
    <property type="molecule type" value="Genomic_DNA"/>
</dbReference>
<dbReference type="InterPro" id="IPR005215">
    <property type="entry name" value="Trig_fac"/>
</dbReference>
<evidence type="ECO:0000256" key="9">
    <source>
        <dbReference type="ARBA" id="ARBA00023306"/>
    </source>
</evidence>
<dbReference type="GO" id="GO:0051083">
    <property type="term" value="P:'de novo' cotranslational protein folding"/>
    <property type="evidence" value="ECO:0007669"/>
    <property type="project" value="TreeGrafter"/>
</dbReference>
<dbReference type="Gene3D" id="1.10.3120.10">
    <property type="entry name" value="Trigger factor, C-terminal domain"/>
    <property type="match status" value="1"/>
</dbReference>
<evidence type="ECO:0000313" key="16">
    <source>
        <dbReference type="Proteomes" id="UP000179047"/>
    </source>
</evidence>
<evidence type="ECO:0000256" key="12">
    <source>
        <dbReference type="PROSITE-ProRule" id="PRU00277"/>
    </source>
</evidence>
<dbReference type="NCBIfam" id="TIGR00115">
    <property type="entry name" value="tig"/>
    <property type="match status" value="1"/>
</dbReference>
<comment type="domain">
    <text evidence="11">Consists of 3 domains; the N-terminus binds the ribosome, the middle domain has PPIase activity, while the C-terminus has intrinsic chaperone activity on its own.</text>
</comment>
<evidence type="ECO:0000256" key="8">
    <source>
        <dbReference type="ARBA" id="ARBA00023235"/>
    </source>
</evidence>
<evidence type="ECO:0000259" key="14">
    <source>
        <dbReference type="PROSITE" id="PS50059"/>
    </source>
</evidence>
<dbReference type="Proteomes" id="UP000179047">
    <property type="component" value="Unassembled WGS sequence"/>
</dbReference>
<evidence type="ECO:0000256" key="10">
    <source>
        <dbReference type="ARBA" id="ARBA00029986"/>
    </source>
</evidence>
<evidence type="ECO:0000313" key="15">
    <source>
        <dbReference type="EMBL" id="OGN27940.1"/>
    </source>
</evidence>
<dbReference type="InterPro" id="IPR036611">
    <property type="entry name" value="Trigger_fac_ribosome-bd_sf"/>
</dbReference>
<gene>
    <name evidence="11" type="primary">tig</name>
    <name evidence="15" type="ORF">A3A33_04240</name>
</gene>
<evidence type="ECO:0000256" key="4">
    <source>
        <dbReference type="ARBA" id="ARBA00016902"/>
    </source>
</evidence>
<proteinExistence type="inferred from homology"/>
<evidence type="ECO:0000256" key="5">
    <source>
        <dbReference type="ARBA" id="ARBA00022618"/>
    </source>
</evidence>
<dbReference type="Gene3D" id="3.10.50.40">
    <property type="match status" value="1"/>
</dbReference>
<comment type="catalytic activity">
    <reaction evidence="1 11 12">
        <text>[protein]-peptidylproline (omega=180) = [protein]-peptidylproline (omega=0)</text>
        <dbReference type="Rhea" id="RHEA:16237"/>
        <dbReference type="Rhea" id="RHEA-COMP:10747"/>
        <dbReference type="Rhea" id="RHEA-COMP:10748"/>
        <dbReference type="ChEBI" id="CHEBI:83833"/>
        <dbReference type="ChEBI" id="CHEBI:83834"/>
        <dbReference type="EC" id="5.2.1.8"/>
    </reaction>
</comment>
<organism evidence="15 16">
    <name type="scientific">Candidatus Yanofskybacteria bacterium RIFCSPLOWO2_01_FULL_49_25</name>
    <dbReference type="NCBI Taxonomy" id="1802701"/>
    <lineage>
        <taxon>Bacteria</taxon>
        <taxon>Candidatus Yanofskyibacteriota</taxon>
    </lineage>
</organism>
<evidence type="ECO:0000256" key="2">
    <source>
        <dbReference type="ARBA" id="ARBA00005464"/>
    </source>
</evidence>
<evidence type="ECO:0000256" key="1">
    <source>
        <dbReference type="ARBA" id="ARBA00000971"/>
    </source>
</evidence>
<dbReference type="STRING" id="1802701.A3A33_04240"/>
<dbReference type="GO" id="GO:0005737">
    <property type="term" value="C:cytoplasm"/>
    <property type="evidence" value="ECO:0007669"/>
    <property type="project" value="UniProtKB-SubCell"/>
</dbReference>
<dbReference type="SUPFAM" id="SSF102735">
    <property type="entry name" value="Trigger factor ribosome-binding domain"/>
    <property type="match status" value="1"/>
</dbReference>
<dbReference type="Pfam" id="PF05698">
    <property type="entry name" value="Trigger_C"/>
    <property type="match status" value="1"/>
</dbReference>
<keyword evidence="11" id="KW-0963">Cytoplasm</keyword>
<dbReference type="InterPro" id="IPR037041">
    <property type="entry name" value="Trigger_fac_C_sf"/>
</dbReference>
<comment type="similarity">
    <text evidence="2 11 13">Belongs to the FKBP-type PPIase family. Tig subfamily.</text>
</comment>
<keyword evidence="7 11" id="KW-0143">Chaperone</keyword>
<dbReference type="EC" id="5.2.1.8" evidence="3 11"/>
<keyword evidence="8 11" id="KW-0413">Isomerase</keyword>
<dbReference type="InterPro" id="IPR046357">
    <property type="entry name" value="PPIase_dom_sf"/>
</dbReference>
<name>A0A1F8GSH4_9BACT</name>
<dbReference type="GO" id="GO:0051301">
    <property type="term" value="P:cell division"/>
    <property type="evidence" value="ECO:0007669"/>
    <property type="project" value="UniProtKB-KW"/>
</dbReference>
<dbReference type="FunFam" id="3.10.50.40:FF:000001">
    <property type="entry name" value="Trigger factor"/>
    <property type="match status" value="1"/>
</dbReference>
<dbReference type="InterPro" id="IPR001179">
    <property type="entry name" value="PPIase_FKBP_dom"/>
</dbReference>
<dbReference type="PANTHER" id="PTHR30560:SF3">
    <property type="entry name" value="TRIGGER FACTOR-LIKE PROTEIN TIG, CHLOROPLASTIC"/>
    <property type="match status" value="1"/>
</dbReference>
<dbReference type="SUPFAM" id="SSF109998">
    <property type="entry name" value="Triger factor/SurA peptide-binding domain-like"/>
    <property type="match status" value="1"/>
</dbReference>
<dbReference type="GO" id="GO:0043335">
    <property type="term" value="P:protein unfolding"/>
    <property type="evidence" value="ECO:0007669"/>
    <property type="project" value="TreeGrafter"/>
</dbReference>
<feature type="domain" description="PPIase FKBP-type" evidence="14">
    <location>
        <begin position="161"/>
        <end position="246"/>
    </location>
</feature>
<dbReference type="Pfam" id="PF05697">
    <property type="entry name" value="Trigger_N"/>
    <property type="match status" value="1"/>
</dbReference>
<reference evidence="15 16" key="1">
    <citation type="journal article" date="2016" name="Nat. Commun.">
        <title>Thousands of microbial genomes shed light on interconnected biogeochemical processes in an aquifer system.</title>
        <authorList>
            <person name="Anantharaman K."/>
            <person name="Brown C.T."/>
            <person name="Hug L.A."/>
            <person name="Sharon I."/>
            <person name="Castelle C.J."/>
            <person name="Probst A.J."/>
            <person name="Thomas B.C."/>
            <person name="Singh A."/>
            <person name="Wilkins M.J."/>
            <person name="Karaoz U."/>
            <person name="Brodie E.L."/>
            <person name="Williams K.H."/>
            <person name="Hubbard S.S."/>
            <person name="Banfield J.F."/>
        </authorList>
    </citation>
    <scope>NUCLEOTIDE SEQUENCE [LARGE SCALE GENOMIC DNA]</scope>
</reference>
<dbReference type="GO" id="GO:0044183">
    <property type="term" value="F:protein folding chaperone"/>
    <property type="evidence" value="ECO:0007669"/>
    <property type="project" value="TreeGrafter"/>
</dbReference>
<dbReference type="GO" id="GO:0043022">
    <property type="term" value="F:ribosome binding"/>
    <property type="evidence" value="ECO:0007669"/>
    <property type="project" value="TreeGrafter"/>
</dbReference>
<comment type="function">
    <text evidence="11">Involved in protein export. Acts as a chaperone by maintaining the newly synthesized protein in an open conformation. Functions as a peptidyl-prolyl cis-trans isomerase.</text>
</comment>